<gene>
    <name evidence="3" type="ORF">CLV90_0409</name>
</gene>
<accession>A0A4R7K6C2</accession>
<dbReference type="AlphaFoldDB" id="A0A4R7K6C2"/>
<dbReference type="PANTHER" id="PTHR30160">
    <property type="entry name" value="TETRAACYLDISACCHARIDE 4'-KINASE-RELATED"/>
    <property type="match status" value="1"/>
</dbReference>
<dbReference type="PANTHER" id="PTHR30160:SF22">
    <property type="entry name" value="LIPOPOLYSACCHARIDE CORE BIOSYNTHESIS PROTEIN"/>
    <property type="match status" value="1"/>
</dbReference>
<reference evidence="3 4" key="1">
    <citation type="submission" date="2019-03" db="EMBL/GenBank/DDBJ databases">
        <title>Genomic Encyclopedia of Archaeal and Bacterial Type Strains, Phase II (KMG-II): from individual species to whole genera.</title>
        <authorList>
            <person name="Goeker M."/>
        </authorList>
    </citation>
    <scope>NUCLEOTIDE SEQUENCE [LARGE SCALE GENOMIC DNA]</scope>
    <source>
        <strain evidence="3 4">DSM 25233</strain>
    </source>
</reference>
<dbReference type="CDD" id="cd03789">
    <property type="entry name" value="GT9_LPS_heptosyltransferase"/>
    <property type="match status" value="1"/>
</dbReference>
<dbReference type="RefSeq" id="WP_341777668.1">
    <property type="nucleotide sequence ID" value="NZ_SOAY01000010.1"/>
</dbReference>
<sequence length="350" mass="38744">MVTNKTNHILAVRLSAMGDVAMTVPVLLGVVKKYPQVNITVLTKGFTAPIFENIPNVSVFKADVKGRHKGFLGLWKLYKELKALQIDAVADLHNVLRSSILKQFFKLSKIPFIQVDKGRAAKKALVNPERTSFIPLPTTFERYSEVFNKLGYPITISEMGTLSKRPITDSAKSLINPKGKKLIGVAPFAAFSGKMYPLPMMEKVIAALNSTNKYQIVLFGGGKKEIEVLAKWETQFKNCANAAGKLSFSDELSLISNLKLMLAMDSGNAHLAAMFGVPTVTIWGVTHPYAGFSPFNQPKHHALLSDRKKYPAIPTSIYGNKYPDGYDKVMETILPETIVQKINEILKTQD</sequence>
<proteinExistence type="predicted"/>
<keyword evidence="1" id="KW-0328">Glycosyltransferase</keyword>
<dbReference type="EMBL" id="SOAY01000010">
    <property type="protein sequence ID" value="TDT46359.1"/>
    <property type="molecule type" value="Genomic_DNA"/>
</dbReference>
<dbReference type="InterPro" id="IPR051199">
    <property type="entry name" value="LPS_LOS_Heptosyltrfase"/>
</dbReference>
<evidence type="ECO:0000256" key="1">
    <source>
        <dbReference type="ARBA" id="ARBA00022676"/>
    </source>
</evidence>
<protein>
    <submittedName>
        <fullName evidence="3">ADP-heptose:LPS heptosyltransferase</fullName>
    </submittedName>
</protein>
<keyword evidence="4" id="KW-1185">Reference proteome</keyword>
<evidence type="ECO:0000256" key="2">
    <source>
        <dbReference type="ARBA" id="ARBA00022679"/>
    </source>
</evidence>
<dbReference type="GO" id="GO:0009244">
    <property type="term" value="P:lipopolysaccharide core region biosynthetic process"/>
    <property type="evidence" value="ECO:0007669"/>
    <property type="project" value="TreeGrafter"/>
</dbReference>
<keyword evidence="2 3" id="KW-0808">Transferase</keyword>
<organism evidence="3 4">
    <name type="scientific">Maribacter spongiicola</name>
    <dbReference type="NCBI Taxonomy" id="1206753"/>
    <lineage>
        <taxon>Bacteria</taxon>
        <taxon>Pseudomonadati</taxon>
        <taxon>Bacteroidota</taxon>
        <taxon>Flavobacteriia</taxon>
        <taxon>Flavobacteriales</taxon>
        <taxon>Flavobacteriaceae</taxon>
        <taxon>Maribacter</taxon>
    </lineage>
</organism>
<evidence type="ECO:0000313" key="4">
    <source>
        <dbReference type="Proteomes" id="UP000294749"/>
    </source>
</evidence>
<comment type="caution">
    <text evidence="3">The sequence shown here is derived from an EMBL/GenBank/DDBJ whole genome shotgun (WGS) entry which is preliminary data.</text>
</comment>
<dbReference type="GO" id="GO:0005829">
    <property type="term" value="C:cytosol"/>
    <property type="evidence" value="ECO:0007669"/>
    <property type="project" value="TreeGrafter"/>
</dbReference>
<dbReference type="Proteomes" id="UP000294749">
    <property type="component" value="Unassembled WGS sequence"/>
</dbReference>
<dbReference type="GO" id="GO:0008713">
    <property type="term" value="F:ADP-heptose-lipopolysaccharide heptosyltransferase activity"/>
    <property type="evidence" value="ECO:0007669"/>
    <property type="project" value="TreeGrafter"/>
</dbReference>
<dbReference type="Gene3D" id="3.40.50.2000">
    <property type="entry name" value="Glycogen Phosphorylase B"/>
    <property type="match status" value="2"/>
</dbReference>
<dbReference type="Pfam" id="PF01075">
    <property type="entry name" value="Glyco_transf_9"/>
    <property type="match status" value="1"/>
</dbReference>
<name>A0A4R7K6C2_9FLAO</name>
<evidence type="ECO:0000313" key="3">
    <source>
        <dbReference type="EMBL" id="TDT46359.1"/>
    </source>
</evidence>
<dbReference type="SUPFAM" id="SSF53756">
    <property type="entry name" value="UDP-Glycosyltransferase/glycogen phosphorylase"/>
    <property type="match status" value="1"/>
</dbReference>
<dbReference type="InterPro" id="IPR002201">
    <property type="entry name" value="Glyco_trans_9"/>
</dbReference>